<dbReference type="HOGENOM" id="CLU_1327143_0_0_1"/>
<keyword evidence="3" id="KW-1185">Reference proteome</keyword>
<dbReference type="Proteomes" id="UP000028045">
    <property type="component" value="Unassembled WGS sequence"/>
</dbReference>
<name>A0A084BAL2_STACB</name>
<reference evidence="2 3" key="1">
    <citation type="journal article" date="2014" name="BMC Genomics">
        <title>Comparative genome sequencing reveals chemotype-specific gene clusters in the toxigenic black mold Stachybotrys.</title>
        <authorList>
            <person name="Semeiks J."/>
            <person name="Borek D."/>
            <person name="Otwinowski Z."/>
            <person name="Grishin N.V."/>
        </authorList>
    </citation>
    <scope>NUCLEOTIDE SEQUENCE [LARGE SCALE GENOMIC DNA]</scope>
    <source>
        <strain evidence="3">CBS 109288 / IBT 7711</strain>
    </source>
</reference>
<gene>
    <name evidence="2" type="ORF">S7711_10918</name>
</gene>
<evidence type="ECO:0000256" key="1">
    <source>
        <dbReference type="SAM" id="MobiDB-lite"/>
    </source>
</evidence>
<evidence type="ECO:0000313" key="3">
    <source>
        <dbReference type="Proteomes" id="UP000028045"/>
    </source>
</evidence>
<dbReference type="EMBL" id="KL647503">
    <property type="protein sequence ID" value="KEY74591.1"/>
    <property type="molecule type" value="Genomic_DNA"/>
</dbReference>
<accession>A0A084BAL2</accession>
<dbReference type="OrthoDB" id="4483229at2759"/>
<protein>
    <submittedName>
        <fullName evidence="2">Uncharacterized protein</fullName>
    </submittedName>
</protein>
<organism evidence="2 3">
    <name type="scientific">Stachybotrys chartarum (strain CBS 109288 / IBT 7711)</name>
    <name type="common">Toxic black mold</name>
    <name type="synonym">Stilbospora chartarum</name>
    <dbReference type="NCBI Taxonomy" id="1280523"/>
    <lineage>
        <taxon>Eukaryota</taxon>
        <taxon>Fungi</taxon>
        <taxon>Dikarya</taxon>
        <taxon>Ascomycota</taxon>
        <taxon>Pezizomycotina</taxon>
        <taxon>Sordariomycetes</taxon>
        <taxon>Hypocreomycetidae</taxon>
        <taxon>Hypocreales</taxon>
        <taxon>Stachybotryaceae</taxon>
        <taxon>Stachybotrys</taxon>
    </lineage>
</organism>
<proteinExistence type="predicted"/>
<sequence length="207" mass="22432">MAAPMSSMLDNALRSCTAPTRKANKTASYGTGTHAFKSVIVFKGLPFIRNIQSPHGLFLATYTAHPIPNSLRSFVIITSVEDGKALIPDHPSPPSLQPFSTPFLGKLADEITEYLPTTRYFVILDDRSSTDETVLLAKKDQQNTGNPLQTVRATFEVAQLQLVALEVGCGDFIELQNAGSKTEGVYRAAPQTQKGGAAPPKRLRRSS</sequence>
<dbReference type="AlphaFoldDB" id="A0A084BAL2"/>
<evidence type="ECO:0000313" key="2">
    <source>
        <dbReference type="EMBL" id="KEY74591.1"/>
    </source>
</evidence>
<feature type="region of interest" description="Disordered" evidence="1">
    <location>
        <begin position="183"/>
        <end position="207"/>
    </location>
</feature>